<feature type="transmembrane region" description="Helical" evidence="1">
    <location>
        <begin position="7"/>
        <end position="30"/>
    </location>
</feature>
<dbReference type="EMBL" id="CAJNOM010000510">
    <property type="protein sequence ID" value="CAF1477495.1"/>
    <property type="molecule type" value="Genomic_DNA"/>
</dbReference>
<accession>A0A814D9L4</accession>
<keyword evidence="1" id="KW-1133">Transmembrane helix</keyword>
<dbReference type="Proteomes" id="UP000663877">
    <property type="component" value="Unassembled WGS sequence"/>
</dbReference>
<keyword evidence="1" id="KW-0812">Transmembrane</keyword>
<evidence type="ECO:0000256" key="1">
    <source>
        <dbReference type="SAM" id="Phobius"/>
    </source>
</evidence>
<name>A0A814D9L4_9BILA</name>
<sequence length="188" mass="21867">MMLILQNMFLITVPLSTVLTTIAMLLPYWWSSETLQVGLWRARSISSSWLLVEPQIDTSEGRILFILQILSFTSVILADISGIIWLITLLHRNSSSLFKFLMSLLIFTILTYLCLSIMIYLVWQTTKDYVKLIKISYSFYLVLIIILFHSLTFISITINLLKYRTIHHSIQPIEINKKLSFAYNEPLV</sequence>
<comment type="caution">
    <text evidence="2">The sequence shown here is derived from an EMBL/GenBank/DDBJ whole genome shotgun (WGS) entry which is preliminary data.</text>
</comment>
<proteinExistence type="predicted"/>
<evidence type="ECO:0000313" key="2">
    <source>
        <dbReference type="EMBL" id="CAF0954126.1"/>
    </source>
</evidence>
<evidence type="ECO:0000313" key="5">
    <source>
        <dbReference type="Proteomes" id="UP000663877"/>
    </source>
</evidence>
<dbReference type="EMBL" id="CAJNOI010000054">
    <property type="protein sequence ID" value="CAF0954126.1"/>
    <property type="molecule type" value="Genomic_DNA"/>
</dbReference>
<organism evidence="2 5">
    <name type="scientific">Adineta steineri</name>
    <dbReference type="NCBI Taxonomy" id="433720"/>
    <lineage>
        <taxon>Eukaryota</taxon>
        <taxon>Metazoa</taxon>
        <taxon>Spiralia</taxon>
        <taxon>Gnathifera</taxon>
        <taxon>Rotifera</taxon>
        <taxon>Eurotatoria</taxon>
        <taxon>Bdelloidea</taxon>
        <taxon>Adinetida</taxon>
        <taxon>Adinetidae</taxon>
        <taxon>Adineta</taxon>
    </lineage>
</organism>
<evidence type="ECO:0000313" key="4">
    <source>
        <dbReference type="Proteomes" id="UP000663832"/>
    </source>
</evidence>
<dbReference type="Proteomes" id="UP000663832">
    <property type="component" value="Unassembled WGS sequence"/>
</dbReference>
<dbReference type="OrthoDB" id="10046635at2759"/>
<feature type="transmembrane region" description="Helical" evidence="1">
    <location>
        <begin position="135"/>
        <end position="161"/>
    </location>
</feature>
<dbReference type="AlphaFoldDB" id="A0A814D9L4"/>
<evidence type="ECO:0000313" key="3">
    <source>
        <dbReference type="EMBL" id="CAF1477495.1"/>
    </source>
</evidence>
<reference evidence="2" key="1">
    <citation type="submission" date="2021-02" db="EMBL/GenBank/DDBJ databases">
        <authorList>
            <person name="Nowell W R."/>
        </authorList>
    </citation>
    <scope>NUCLEOTIDE SEQUENCE</scope>
</reference>
<keyword evidence="4" id="KW-1185">Reference proteome</keyword>
<protein>
    <submittedName>
        <fullName evidence="2">Uncharacterized protein</fullName>
    </submittedName>
</protein>
<feature type="transmembrane region" description="Helical" evidence="1">
    <location>
        <begin position="100"/>
        <end position="123"/>
    </location>
</feature>
<gene>
    <name evidence="2" type="ORF">BJG266_LOCUS13379</name>
    <name evidence="3" type="ORF">QVE165_LOCUS42007</name>
</gene>
<keyword evidence="1" id="KW-0472">Membrane</keyword>
<feature type="transmembrane region" description="Helical" evidence="1">
    <location>
        <begin position="63"/>
        <end position="88"/>
    </location>
</feature>